<proteinExistence type="predicted"/>
<dbReference type="Proteomes" id="UP000024635">
    <property type="component" value="Unassembled WGS sequence"/>
</dbReference>
<accession>A0A016SNW3</accession>
<name>A0A016SNW3_9BILA</name>
<dbReference type="EMBL" id="JARK01001534">
    <property type="protein sequence ID" value="EYB92031.1"/>
    <property type="molecule type" value="Genomic_DNA"/>
</dbReference>
<dbReference type="AlphaFoldDB" id="A0A016SNW3"/>
<protein>
    <submittedName>
        <fullName evidence="1">Uncharacterized protein</fullName>
    </submittedName>
</protein>
<gene>
    <name evidence="1" type="primary">Acey_s0198.g1596</name>
    <name evidence="1" type="ORF">Y032_0198g1596</name>
</gene>
<sequence length="97" mass="11053">MLFLIVYLRLKPLDFPSLHDVPMEEVLEVTVQHYHFKFWCGITSVHCRAMPGEAMGYAFNMSSFSSGANNPIVLFENNFDLILLLVDKSPIPKPPLL</sequence>
<keyword evidence="2" id="KW-1185">Reference proteome</keyword>
<comment type="caution">
    <text evidence="1">The sequence shown here is derived from an EMBL/GenBank/DDBJ whole genome shotgun (WGS) entry which is preliminary data.</text>
</comment>
<reference evidence="2" key="1">
    <citation type="journal article" date="2015" name="Nat. Genet.">
        <title>The genome and transcriptome of the zoonotic hookworm Ancylostoma ceylanicum identify infection-specific gene families.</title>
        <authorList>
            <person name="Schwarz E.M."/>
            <person name="Hu Y."/>
            <person name="Antoshechkin I."/>
            <person name="Miller M.M."/>
            <person name="Sternberg P.W."/>
            <person name="Aroian R.V."/>
        </authorList>
    </citation>
    <scope>NUCLEOTIDE SEQUENCE</scope>
    <source>
        <strain evidence="2">HY135</strain>
    </source>
</reference>
<organism evidence="1 2">
    <name type="scientific">Ancylostoma ceylanicum</name>
    <dbReference type="NCBI Taxonomy" id="53326"/>
    <lineage>
        <taxon>Eukaryota</taxon>
        <taxon>Metazoa</taxon>
        <taxon>Ecdysozoa</taxon>
        <taxon>Nematoda</taxon>
        <taxon>Chromadorea</taxon>
        <taxon>Rhabditida</taxon>
        <taxon>Rhabditina</taxon>
        <taxon>Rhabditomorpha</taxon>
        <taxon>Strongyloidea</taxon>
        <taxon>Ancylostomatidae</taxon>
        <taxon>Ancylostomatinae</taxon>
        <taxon>Ancylostoma</taxon>
    </lineage>
</organism>
<evidence type="ECO:0000313" key="1">
    <source>
        <dbReference type="EMBL" id="EYB92031.1"/>
    </source>
</evidence>
<evidence type="ECO:0000313" key="2">
    <source>
        <dbReference type="Proteomes" id="UP000024635"/>
    </source>
</evidence>